<dbReference type="InParanoid" id="A0A067N9K6"/>
<evidence type="ECO:0000256" key="2">
    <source>
        <dbReference type="ARBA" id="ARBA00004718"/>
    </source>
</evidence>
<comment type="pathway">
    <text evidence="2">Protein modification; protein sumoylation.</text>
</comment>
<protein>
    <recommendedName>
        <fullName evidence="6">Ubiquitin-like 1-activating enzyme E1A</fullName>
    </recommendedName>
</protein>
<dbReference type="Gene3D" id="3.40.50.720">
    <property type="entry name" value="NAD(P)-binding Rossmann-like Domain"/>
    <property type="match status" value="1"/>
</dbReference>
<dbReference type="PANTHER" id="PTHR10953">
    <property type="entry name" value="UBIQUITIN-ACTIVATING ENZYME E1"/>
    <property type="match status" value="1"/>
</dbReference>
<dbReference type="PRINTS" id="PR01849">
    <property type="entry name" value="UBIQUITINACT"/>
</dbReference>
<dbReference type="SUPFAM" id="SSF69572">
    <property type="entry name" value="Activating enzymes of the ubiquitin-like proteins"/>
    <property type="match status" value="1"/>
</dbReference>
<dbReference type="GO" id="GO:0005737">
    <property type="term" value="C:cytoplasm"/>
    <property type="evidence" value="ECO:0007669"/>
    <property type="project" value="TreeGrafter"/>
</dbReference>
<dbReference type="AlphaFoldDB" id="A0A067N9K6"/>
<organism evidence="8 9">
    <name type="scientific">Botryobasidium botryosum (strain FD-172 SS1)</name>
    <dbReference type="NCBI Taxonomy" id="930990"/>
    <lineage>
        <taxon>Eukaryota</taxon>
        <taxon>Fungi</taxon>
        <taxon>Dikarya</taxon>
        <taxon>Basidiomycota</taxon>
        <taxon>Agaricomycotina</taxon>
        <taxon>Agaricomycetes</taxon>
        <taxon>Cantharellales</taxon>
        <taxon>Botryobasidiaceae</taxon>
        <taxon>Botryobasidium</taxon>
    </lineage>
</organism>
<dbReference type="OrthoDB" id="1708823at2759"/>
<dbReference type="Pfam" id="PF00899">
    <property type="entry name" value="ThiF"/>
    <property type="match status" value="1"/>
</dbReference>
<dbReference type="STRING" id="930990.A0A067N9K6"/>
<keyword evidence="5" id="KW-0539">Nucleus</keyword>
<evidence type="ECO:0000256" key="6">
    <source>
        <dbReference type="ARBA" id="ARBA00044354"/>
    </source>
</evidence>
<proteinExistence type="inferred from homology"/>
<dbReference type="GO" id="GO:0031510">
    <property type="term" value="C:SUMO activating enzyme complex"/>
    <property type="evidence" value="ECO:0007669"/>
    <property type="project" value="TreeGrafter"/>
</dbReference>
<dbReference type="InterPro" id="IPR035985">
    <property type="entry name" value="Ubiquitin-activating_enz"/>
</dbReference>
<feature type="domain" description="THIF-type NAD/FAD binding fold" evidence="7">
    <location>
        <begin position="26"/>
        <end position="339"/>
    </location>
</feature>
<reference evidence="9" key="1">
    <citation type="journal article" date="2014" name="Proc. Natl. Acad. Sci. U.S.A.">
        <title>Extensive sampling of basidiomycete genomes demonstrates inadequacy of the white-rot/brown-rot paradigm for wood decay fungi.</title>
        <authorList>
            <person name="Riley R."/>
            <person name="Salamov A.A."/>
            <person name="Brown D.W."/>
            <person name="Nagy L.G."/>
            <person name="Floudas D."/>
            <person name="Held B.W."/>
            <person name="Levasseur A."/>
            <person name="Lombard V."/>
            <person name="Morin E."/>
            <person name="Otillar R."/>
            <person name="Lindquist E.A."/>
            <person name="Sun H."/>
            <person name="LaButti K.M."/>
            <person name="Schmutz J."/>
            <person name="Jabbour D."/>
            <person name="Luo H."/>
            <person name="Baker S.E."/>
            <person name="Pisabarro A.G."/>
            <person name="Walton J.D."/>
            <person name="Blanchette R.A."/>
            <person name="Henrissat B."/>
            <person name="Martin F."/>
            <person name="Cullen D."/>
            <person name="Hibbett D.S."/>
            <person name="Grigoriev I.V."/>
        </authorList>
    </citation>
    <scope>NUCLEOTIDE SEQUENCE [LARGE SCALE GENOMIC DNA]</scope>
    <source>
        <strain evidence="9">FD-172 SS1</strain>
    </source>
</reference>
<sequence>MNTDSVVSESSKADPVFITEDEAALYDRQIRLWGLEAQQRMRNATILVINLKGVATEVVKNIVLAGIGKLILIDGADVAEEDLGAGFFFRDEDVGSKRVHVAKARVENLNPLVAVETLAADPRDAALDRLVQGVDLVCVTDSDKETLIWVNGICRRHDKKFYAGGTFGLLGYIFCDLLEHEFIAPDRSTPTEPGMVPKTIKHSAVYAPLEAALKHSWKGLSKKKTKELNPAVVFTCQAIMEYQSRHSGQLPDELDSSDELESIANDLMKAAEVNPETLTAVPRAAIEAASRTAAHEFSPVCAVVGGFLAQDALKALAAREAPLANFFTFDGVTGSGAVCPMAMATV</sequence>
<evidence type="ECO:0000256" key="5">
    <source>
        <dbReference type="ARBA" id="ARBA00023242"/>
    </source>
</evidence>
<evidence type="ECO:0000256" key="1">
    <source>
        <dbReference type="ARBA" id="ARBA00004123"/>
    </source>
</evidence>
<dbReference type="PANTHER" id="PTHR10953:SF162">
    <property type="entry name" value="SUMO-ACTIVATING ENZYME SUBUNIT 1"/>
    <property type="match status" value="1"/>
</dbReference>
<dbReference type="Proteomes" id="UP000027195">
    <property type="component" value="Unassembled WGS sequence"/>
</dbReference>
<evidence type="ECO:0000313" key="8">
    <source>
        <dbReference type="EMBL" id="KDQ20787.1"/>
    </source>
</evidence>
<dbReference type="InterPro" id="IPR045886">
    <property type="entry name" value="ThiF/MoeB/HesA"/>
</dbReference>
<comment type="similarity">
    <text evidence="3">Belongs to the ubiquitin-activating E1 family.</text>
</comment>
<dbReference type="EMBL" id="KL198017">
    <property type="protein sequence ID" value="KDQ20787.1"/>
    <property type="molecule type" value="Genomic_DNA"/>
</dbReference>
<evidence type="ECO:0000256" key="3">
    <source>
        <dbReference type="ARBA" id="ARBA00005673"/>
    </source>
</evidence>
<evidence type="ECO:0000313" key="9">
    <source>
        <dbReference type="Proteomes" id="UP000027195"/>
    </source>
</evidence>
<dbReference type="GO" id="GO:0016925">
    <property type="term" value="P:protein sumoylation"/>
    <property type="evidence" value="ECO:0007669"/>
    <property type="project" value="TreeGrafter"/>
</dbReference>
<evidence type="ECO:0000256" key="4">
    <source>
        <dbReference type="ARBA" id="ARBA00022786"/>
    </source>
</evidence>
<keyword evidence="9" id="KW-1185">Reference proteome</keyword>
<gene>
    <name evidence="8" type="ORF">BOTBODRAFT_50847</name>
</gene>
<keyword evidence="4" id="KW-0833">Ubl conjugation pathway</keyword>
<dbReference type="InterPro" id="IPR000011">
    <property type="entry name" value="UBQ/SUMO-activ_enz_E1-like"/>
</dbReference>
<accession>A0A067N9K6</accession>
<dbReference type="HOGENOM" id="CLU_002556_4_1_1"/>
<dbReference type="GO" id="GO:0019948">
    <property type="term" value="F:SUMO activating enzyme activity"/>
    <property type="evidence" value="ECO:0007669"/>
    <property type="project" value="TreeGrafter"/>
</dbReference>
<evidence type="ECO:0000259" key="7">
    <source>
        <dbReference type="Pfam" id="PF00899"/>
    </source>
</evidence>
<comment type="subcellular location">
    <subcellularLocation>
        <location evidence="1">Nucleus</location>
    </subcellularLocation>
</comment>
<name>A0A067N9K6_BOTB1</name>
<dbReference type="FunCoup" id="A0A067N9K6">
    <property type="interactions" value="885"/>
</dbReference>
<dbReference type="InterPro" id="IPR000594">
    <property type="entry name" value="ThiF_NAD_FAD-bd"/>
</dbReference>